<dbReference type="InterPro" id="IPR015797">
    <property type="entry name" value="NUDIX_hydrolase-like_dom_sf"/>
</dbReference>
<gene>
    <name evidence="2" type="ORF">BDV33DRAFT_185334</name>
</gene>
<feature type="region of interest" description="Disordered" evidence="1">
    <location>
        <begin position="1"/>
        <end position="22"/>
    </location>
</feature>
<evidence type="ECO:0000313" key="3">
    <source>
        <dbReference type="Proteomes" id="UP000326799"/>
    </source>
</evidence>
<dbReference type="EMBL" id="ML733680">
    <property type="protein sequence ID" value="KAB8213154.1"/>
    <property type="molecule type" value="Genomic_DNA"/>
</dbReference>
<evidence type="ECO:0000313" key="2">
    <source>
        <dbReference type="EMBL" id="KAB8213154.1"/>
    </source>
</evidence>
<protein>
    <submittedName>
        <fullName evidence="2">Uncharacterized protein</fullName>
    </submittedName>
</protein>
<dbReference type="SUPFAM" id="SSF55811">
    <property type="entry name" value="Nudix"/>
    <property type="match status" value="1"/>
</dbReference>
<keyword evidence="3" id="KW-1185">Reference proteome</keyword>
<sequence>MQKRATCNTSQPGIEEVSGGSKENDDISLLFAALRELLVENGVLILNAKPLGCPYFYYWRHKNRTTGKYKWLIKFIFLFLVTNRMWNSDKQRPEGNRLILIDPEEVSDTFSIKESQMNDMRVWDP</sequence>
<evidence type="ECO:0000256" key="1">
    <source>
        <dbReference type="SAM" id="MobiDB-lite"/>
    </source>
</evidence>
<accession>A0A5N6E8M3</accession>
<dbReference type="AlphaFoldDB" id="A0A5N6E8M3"/>
<name>A0A5N6E8M3_9EURO</name>
<reference evidence="2 3" key="1">
    <citation type="submission" date="2019-04" db="EMBL/GenBank/DDBJ databases">
        <title>Fungal friends and foes A comparative genomics study of 23 Aspergillus species from section Flavi.</title>
        <authorList>
            <consortium name="DOE Joint Genome Institute"/>
            <person name="Kjaerbolling I."/>
            <person name="Vesth T.C."/>
            <person name="Frisvad J.C."/>
            <person name="Nybo J.L."/>
            <person name="Theobald S."/>
            <person name="Kildgaard S."/>
            <person name="Petersen T.I."/>
            <person name="Kuo A."/>
            <person name="Sato A."/>
            <person name="Lyhne E.K."/>
            <person name="Kogle M.E."/>
            <person name="Wiebenga A."/>
            <person name="Kun R.S."/>
            <person name="Lubbers R.J."/>
            <person name="Makela M.R."/>
            <person name="Barry K."/>
            <person name="Chovatia M."/>
            <person name="Clum A."/>
            <person name="Daum C."/>
            <person name="Haridas S."/>
            <person name="He G."/>
            <person name="LaButti K."/>
            <person name="Lipzen A."/>
            <person name="Mondo S."/>
            <person name="Pangilinan J."/>
            <person name="Riley R."/>
            <person name="Salamov A."/>
            <person name="Simmons B.A."/>
            <person name="Magnuson J.K."/>
            <person name="Henrissat B."/>
            <person name="Mortensen U.H."/>
            <person name="Larsen T.O."/>
            <person name="De vries R.P."/>
            <person name="Grigoriev I.V."/>
            <person name="Machida M."/>
            <person name="Baker S.E."/>
            <person name="Andersen M.R."/>
        </authorList>
    </citation>
    <scope>NUCLEOTIDE SEQUENCE [LARGE SCALE GENOMIC DNA]</scope>
    <source>
        <strain evidence="2 3">CBS 126849</strain>
    </source>
</reference>
<proteinExistence type="predicted"/>
<dbReference type="Proteomes" id="UP000326799">
    <property type="component" value="Unassembled WGS sequence"/>
</dbReference>
<feature type="compositionally biased region" description="Polar residues" evidence="1">
    <location>
        <begin position="1"/>
        <end position="12"/>
    </location>
</feature>
<organism evidence="2 3">
    <name type="scientific">Aspergillus novoparasiticus</name>
    <dbReference type="NCBI Taxonomy" id="986946"/>
    <lineage>
        <taxon>Eukaryota</taxon>
        <taxon>Fungi</taxon>
        <taxon>Dikarya</taxon>
        <taxon>Ascomycota</taxon>
        <taxon>Pezizomycotina</taxon>
        <taxon>Eurotiomycetes</taxon>
        <taxon>Eurotiomycetidae</taxon>
        <taxon>Eurotiales</taxon>
        <taxon>Aspergillaceae</taxon>
        <taxon>Aspergillus</taxon>
        <taxon>Aspergillus subgen. Circumdati</taxon>
    </lineage>
</organism>